<comment type="pathway">
    <text evidence="3 19">Cell wall biogenesis; peptidoglycan biosynthesis.</text>
</comment>
<dbReference type="PANTHER" id="PTHR43445">
    <property type="entry name" value="UDP-N-ACETYLMURAMATE--L-ALANINE LIGASE-RELATED"/>
    <property type="match status" value="1"/>
</dbReference>
<evidence type="ECO:0000256" key="14">
    <source>
        <dbReference type="ARBA" id="ARBA00023306"/>
    </source>
</evidence>
<comment type="similarity">
    <text evidence="4 19">Belongs to the MurCDEF family.</text>
</comment>
<dbReference type="GO" id="GO:0005524">
    <property type="term" value="F:ATP binding"/>
    <property type="evidence" value="ECO:0007669"/>
    <property type="project" value="UniProtKB-UniRule"/>
</dbReference>
<keyword evidence="10 19" id="KW-0547">Nucleotide-binding</keyword>
<dbReference type="GO" id="GO:0008763">
    <property type="term" value="F:UDP-N-acetylmuramate-L-alanine ligase activity"/>
    <property type="evidence" value="ECO:0007669"/>
    <property type="project" value="UniProtKB-UniRule"/>
</dbReference>
<dbReference type="GO" id="GO:0051301">
    <property type="term" value="P:cell division"/>
    <property type="evidence" value="ECO:0007669"/>
    <property type="project" value="UniProtKB-KW"/>
</dbReference>
<keyword evidence="7 19" id="KW-0963">Cytoplasm</keyword>
<dbReference type="FunFam" id="3.40.50.720:FF:000046">
    <property type="entry name" value="UDP-N-acetylmuramate--L-alanine ligase"/>
    <property type="match status" value="1"/>
</dbReference>
<evidence type="ECO:0000256" key="6">
    <source>
        <dbReference type="ARBA" id="ARBA00021749"/>
    </source>
</evidence>
<dbReference type="InterPro" id="IPR036615">
    <property type="entry name" value="Mur_ligase_C_dom_sf"/>
</dbReference>
<feature type="binding site" evidence="19">
    <location>
        <begin position="125"/>
        <end position="131"/>
    </location>
    <ligand>
        <name>ATP</name>
        <dbReference type="ChEBI" id="CHEBI:30616"/>
    </ligand>
</feature>
<dbReference type="KEGG" id="nik:F5I99_04310"/>
<feature type="domain" description="Mur ligase C-terminal" evidence="22">
    <location>
        <begin position="326"/>
        <end position="460"/>
    </location>
</feature>
<dbReference type="GO" id="GO:0008360">
    <property type="term" value="P:regulation of cell shape"/>
    <property type="evidence" value="ECO:0007669"/>
    <property type="project" value="UniProtKB-KW"/>
</dbReference>
<dbReference type="Pfam" id="PF01225">
    <property type="entry name" value="Mur_ligase"/>
    <property type="match status" value="1"/>
</dbReference>
<evidence type="ECO:0000256" key="1">
    <source>
        <dbReference type="ARBA" id="ARBA00003921"/>
    </source>
</evidence>
<dbReference type="InterPro" id="IPR004101">
    <property type="entry name" value="Mur_ligase_C"/>
</dbReference>
<comment type="pathway">
    <text evidence="17">Glycan biosynthesis.</text>
</comment>
<dbReference type="Gene3D" id="3.40.1190.10">
    <property type="entry name" value="Mur-like, catalytic domain"/>
    <property type="match status" value="1"/>
</dbReference>
<evidence type="ECO:0000256" key="20">
    <source>
        <dbReference type="SAM" id="Phobius"/>
    </source>
</evidence>
<dbReference type="SUPFAM" id="SSF53244">
    <property type="entry name" value="MurD-like peptide ligases, peptide-binding domain"/>
    <property type="match status" value="1"/>
</dbReference>
<evidence type="ECO:0000256" key="5">
    <source>
        <dbReference type="ARBA" id="ARBA00012211"/>
    </source>
</evidence>
<keyword evidence="9 19" id="KW-0132">Cell division</keyword>
<dbReference type="SUPFAM" id="SSF53623">
    <property type="entry name" value="MurD-like peptide ligases, catalytic domain"/>
    <property type="match status" value="1"/>
</dbReference>
<evidence type="ECO:0000259" key="21">
    <source>
        <dbReference type="Pfam" id="PF01225"/>
    </source>
</evidence>
<evidence type="ECO:0000259" key="23">
    <source>
        <dbReference type="Pfam" id="PF08245"/>
    </source>
</evidence>
<protein>
    <recommendedName>
        <fullName evidence="6 19">UDP-N-acetylmuramate--L-alanine ligase</fullName>
        <ecNumber evidence="5 19">6.3.2.8</ecNumber>
    </recommendedName>
    <alternativeName>
        <fullName evidence="18 19">UDP-N-acetylmuramoyl-L-alanine synthetase</fullName>
    </alternativeName>
</protein>
<keyword evidence="8 19" id="KW-0436">Ligase</keyword>
<comment type="catalytic activity">
    <reaction evidence="16 19">
        <text>UDP-N-acetyl-alpha-D-muramate + L-alanine + ATP = UDP-N-acetyl-alpha-D-muramoyl-L-alanine + ADP + phosphate + H(+)</text>
        <dbReference type="Rhea" id="RHEA:23372"/>
        <dbReference type="ChEBI" id="CHEBI:15378"/>
        <dbReference type="ChEBI" id="CHEBI:30616"/>
        <dbReference type="ChEBI" id="CHEBI:43474"/>
        <dbReference type="ChEBI" id="CHEBI:57972"/>
        <dbReference type="ChEBI" id="CHEBI:70757"/>
        <dbReference type="ChEBI" id="CHEBI:83898"/>
        <dbReference type="ChEBI" id="CHEBI:456216"/>
        <dbReference type="EC" id="6.3.2.8"/>
    </reaction>
</comment>
<evidence type="ECO:0000256" key="13">
    <source>
        <dbReference type="ARBA" id="ARBA00022984"/>
    </source>
</evidence>
<accession>A0A5J6LC40</accession>
<dbReference type="GO" id="GO:0009252">
    <property type="term" value="P:peptidoglycan biosynthetic process"/>
    <property type="evidence" value="ECO:0007669"/>
    <property type="project" value="UniProtKB-UniRule"/>
</dbReference>
<keyword evidence="12 19" id="KW-0133">Cell shape</keyword>
<dbReference type="InterPro" id="IPR036565">
    <property type="entry name" value="Mur-like_cat_sf"/>
</dbReference>
<keyword evidence="20" id="KW-0812">Transmembrane</keyword>
<dbReference type="GO" id="GO:0005737">
    <property type="term" value="C:cytoplasm"/>
    <property type="evidence" value="ECO:0007669"/>
    <property type="project" value="UniProtKB-SubCell"/>
</dbReference>
<evidence type="ECO:0000256" key="17">
    <source>
        <dbReference type="ARBA" id="ARBA00060592"/>
    </source>
</evidence>
<organism evidence="24 25">
    <name type="scientific">Nitrincola iocasae</name>
    <dbReference type="NCBI Taxonomy" id="2614693"/>
    <lineage>
        <taxon>Bacteria</taxon>
        <taxon>Pseudomonadati</taxon>
        <taxon>Pseudomonadota</taxon>
        <taxon>Gammaproteobacteria</taxon>
        <taxon>Oceanospirillales</taxon>
        <taxon>Oceanospirillaceae</taxon>
        <taxon>Nitrincola</taxon>
    </lineage>
</organism>
<evidence type="ECO:0000256" key="4">
    <source>
        <dbReference type="ARBA" id="ARBA00010416"/>
    </source>
</evidence>
<evidence type="ECO:0000256" key="15">
    <source>
        <dbReference type="ARBA" id="ARBA00023316"/>
    </source>
</evidence>
<evidence type="ECO:0000313" key="25">
    <source>
        <dbReference type="Proteomes" id="UP000325606"/>
    </source>
</evidence>
<evidence type="ECO:0000256" key="18">
    <source>
        <dbReference type="ARBA" id="ARBA00079022"/>
    </source>
</evidence>
<evidence type="ECO:0000313" key="24">
    <source>
        <dbReference type="EMBL" id="QEW05772.1"/>
    </source>
</evidence>
<dbReference type="NCBIfam" id="TIGR01082">
    <property type="entry name" value="murC"/>
    <property type="match status" value="1"/>
</dbReference>
<keyword evidence="14 19" id="KW-0131">Cell cycle</keyword>
<evidence type="ECO:0000256" key="3">
    <source>
        <dbReference type="ARBA" id="ARBA00004752"/>
    </source>
</evidence>
<evidence type="ECO:0000256" key="19">
    <source>
        <dbReference type="HAMAP-Rule" id="MF_00046"/>
    </source>
</evidence>
<dbReference type="HAMAP" id="MF_00046">
    <property type="entry name" value="MurC"/>
    <property type="match status" value="1"/>
</dbReference>
<dbReference type="Pfam" id="PF08245">
    <property type="entry name" value="Mur_ligase_M"/>
    <property type="match status" value="1"/>
</dbReference>
<dbReference type="EMBL" id="CP044222">
    <property type="protein sequence ID" value="QEW05772.1"/>
    <property type="molecule type" value="Genomic_DNA"/>
</dbReference>
<sequence>MSKHDAMGVYEVPEMRRIRQIHFVGIGGVGMCGIAEVLLNQGYVISGSDIRDSVVTDRLASLGARICIGHQQSNVEMADVVVISTAVAEDNPELIAARQSRIPVVRRAEMLAELMRYRHGIAVAGTHGKTTTTSLLASVMAEAGLDPTFVIGGRLNSAGTNAQLGGSRYLVAEADESDASFLHLQPMVAIVTNIDADHMDTYGGDFNVLKQTFVNFLHNLPFYGLAVMCIDDPVVVEILPQVSRPILTYGFNEGADFRAVDLHMAGLQTRFRVERPSGHEPLNVTLNMPGRHNVLNALACIAVATDEGLADASICRALEKFEGVGRRFQTLGEVPVTGGNVTLVDDYGHHPREVEAVIQAIRDGWPDRRLVMVYQPHRYTRTRDLYEDFARVLSETDLLLMLEVYAAGEQPIPGADTRSLCRSIRQRGEEPVFVESTEDLPELLSTLLRPGDLLLTQGAGDITTLAHTLSKLNLSRDGEVPE</sequence>
<dbReference type="EC" id="6.3.2.8" evidence="5 19"/>
<comment type="subcellular location">
    <subcellularLocation>
        <location evidence="2 19">Cytoplasm</location>
    </subcellularLocation>
</comment>
<keyword evidence="20" id="KW-1133">Transmembrane helix</keyword>
<dbReference type="UniPathway" id="UPA00219"/>
<dbReference type="AlphaFoldDB" id="A0A5J6LC40"/>
<evidence type="ECO:0000256" key="8">
    <source>
        <dbReference type="ARBA" id="ARBA00022598"/>
    </source>
</evidence>
<comment type="function">
    <text evidence="1 19">Cell wall formation.</text>
</comment>
<evidence type="ECO:0000256" key="11">
    <source>
        <dbReference type="ARBA" id="ARBA00022840"/>
    </source>
</evidence>
<keyword evidence="11 19" id="KW-0067">ATP-binding</keyword>
<evidence type="ECO:0000256" key="9">
    <source>
        <dbReference type="ARBA" id="ARBA00022618"/>
    </source>
</evidence>
<dbReference type="Proteomes" id="UP000325606">
    <property type="component" value="Chromosome"/>
</dbReference>
<dbReference type="GO" id="GO:0071555">
    <property type="term" value="P:cell wall organization"/>
    <property type="evidence" value="ECO:0007669"/>
    <property type="project" value="UniProtKB-KW"/>
</dbReference>
<keyword evidence="20" id="KW-0472">Membrane</keyword>
<feature type="transmembrane region" description="Helical" evidence="20">
    <location>
        <begin position="21"/>
        <end position="39"/>
    </location>
</feature>
<gene>
    <name evidence="19 24" type="primary">murC</name>
    <name evidence="24" type="ORF">F5I99_04310</name>
</gene>
<dbReference type="RefSeq" id="WP_151053816.1">
    <property type="nucleotide sequence ID" value="NZ_CP044222.1"/>
</dbReference>
<keyword evidence="15 19" id="KW-0961">Cell wall biogenesis/degradation</keyword>
<keyword evidence="13 19" id="KW-0573">Peptidoglycan synthesis</keyword>
<dbReference type="Pfam" id="PF02875">
    <property type="entry name" value="Mur_ligase_C"/>
    <property type="match status" value="1"/>
</dbReference>
<evidence type="ECO:0000256" key="2">
    <source>
        <dbReference type="ARBA" id="ARBA00004496"/>
    </source>
</evidence>
<evidence type="ECO:0000259" key="22">
    <source>
        <dbReference type="Pfam" id="PF02875"/>
    </source>
</evidence>
<dbReference type="FunFam" id="3.40.1190.10:FF:000001">
    <property type="entry name" value="UDP-N-acetylmuramate--L-alanine ligase"/>
    <property type="match status" value="1"/>
</dbReference>
<evidence type="ECO:0000256" key="7">
    <source>
        <dbReference type="ARBA" id="ARBA00022490"/>
    </source>
</evidence>
<reference evidence="24 25" key="1">
    <citation type="submission" date="2019-09" db="EMBL/GenBank/DDBJ databases">
        <title>Nitrincola iocasae sp. nov., a bacterium isolated from the sediment collected at a cold seep field in South China Sea.</title>
        <authorList>
            <person name="Zhang H."/>
            <person name="Wang H."/>
            <person name="Li C."/>
        </authorList>
    </citation>
    <scope>NUCLEOTIDE SEQUENCE [LARGE SCALE GENOMIC DNA]</scope>
    <source>
        <strain evidence="24 25">KXZD1103</strain>
    </source>
</reference>
<dbReference type="PANTHER" id="PTHR43445:SF3">
    <property type="entry name" value="UDP-N-ACETYLMURAMATE--L-ALANINE LIGASE"/>
    <property type="match status" value="1"/>
</dbReference>
<dbReference type="InterPro" id="IPR050061">
    <property type="entry name" value="MurCDEF_pg_biosynth"/>
</dbReference>
<dbReference type="InterPro" id="IPR000713">
    <property type="entry name" value="Mur_ligase_N"/>
</dbReference>
<evidence type="ECO:0000256" key="12">
    <source>
        <dbReference type="ARBA" id="ARBA00022960"/>
    </source>
</evidence>
<proteinExistence type="inferred from homology"/>
<dbReference type="SUPFAM" id="SSF51984">
    <property type="entry name" value="MurCD N-terminal domain"/>
    <property type="match status" value="1"/>
</dbReference>
<name>A0A5J6LC40_9GAMM</name>
<keyword evidence="25" id="KW-1185">Reference proteome</keyword>
<feature type="domain" description="Mur ligase central" evidence="23">
    <location>
        <begin position="123"/>
        <end position="304"/>
    </location>
</feature>
<feature type="domain" description="Mur ligase N-terminal catalytic" evidence="21">
    <location>
        <begin position="21"/>
        <end position="118"/>
    </location>
</feature>
<dbReference type="InterPro" id="IPR013221">
    <property type="entry name" value="Mur_ligase_cen"/>
</dbReference>
<evidence type="ECO:0000256" key="10">
    <source>
        <dbReference type="ARBA" id="ARBA00022741"/>
    </source>
</evidence>
<dbReference type="Gene3D" id="3.40.50.720">
    <property type="entry name" value="NAD(P)-binding Rossmann-like Domain"/>
    <property type="match status" value="1"/>
</dbReference>
<dbReference type="InterPro" id="IPR005758">
    <property type="entry name" value="UDP-N-AcMur_Ala_ligase_MurC"/>
</dbReference>
<evidence type="ECO:0000256" key="16">
    <source>
        <dbReference type="ARBA" id="ARBA00047833"/>
    </source>
</evidence>
<dbReference type="Gene3D" id="3.90.190.20">
    <property type="entry name" value="Mur ligase, C-terminal domain"/>
    <property type="match status" value="1"/>
</dbReference>